<dbReference type="Proteomes" id="UP000184389">
    <property type="component" value="Unassembled WGS sequence"/>
</dbReference>
<evidence type="ECO:0000313" key="5">
    <source>
        <dbReference type="Proteomes" id="UP000184389"/>
    </source>
</evidence>
<evidence type="ECO:0000256" key="1">
    <source>
        <dbReference type="ARBA" id="ARBA00023125"/>
    </source>
</evidence>
<dbReference type="STRING" id="1123281.SAMN02745180_00873"/>
<dbReference type="PANTHER" id="PTHR43479">
    <property type="entry name" value="ACREF/ENVCD OPERON REPRESSOR-RELATED"/>
    <property type="match status" value="1"/>
</dbReference>
<dbReference type="Gene3D" id="1.10.10.60">
    <property type="entry name" value="Homeodomain-like"/>
    <property type="match status" value="1"/>
</dbReference>
<dbReference type="RefSeq" id="WP_084604148.1">
    <property type="nucleotide sequence ID" value="NZ_FQXR01000004.1"/>
</dbReference>
<reference evidence="4 5" key="1">
    <citation type="submission" date="2016-11" db="EMBL/GenBank/DDBJ databases">
        <authorList>
            <person name="Jaros S."/>
            <person name="Januszkiewicz K."/>
            <person name="Wedrychowicz H."/>
        </authorList>
    </citation>
    <scope>NUCLEOTIDE SEQUENCE [LARGE SCALE GENOMIC DNA]</scope>
    <source>
        <strain evidence="4 5">DSM 13106</strain>
    </source>
</reference>
<feature type="domain" description="HTH tetR-type" evidence="3">
    <location>
        <begin position="8"/>
        <end position="68"/>
    </location>
</feature>
<dbReference type="PRINTS" id="PR00455">
    <property type="entry name" value="HTHTETR"/>
</dbReference>
<evidence type="ECO:0000313" key="4">
    <source>
        <dbReference type="EMBL" id="SHH73726.1"/>
    </source>
</evidence>
<accession>A0A1M5VES3</accession>
<dbReference type="SUPFAM" id="SSF46689">
    <property type="entry name" value="Homeodomain-like"/>
    <property type="match status" value="1"/>
</dbReference>
<feature type="DNA-binding region" description="H-T-H motif" evidence="2">
    <location>
        <begin position="31"/>
        <end position="50"/>
    </location>
</feature>
<dbReference type="InterPro" id="IPR001647">
    <property type="entry name" value="HTH_TetR"/>
</dbReference>
<gene>
    <name evidence="4" type="ORF">SAMN02745180_00873</name>
</gene>
<keyword evidence="5" id="KW-1185">Reference proteome</keyword>
<dbReference type="Pfam" id="PF00440">
    <property type="entry name" value="TetR_N"/>
    <property type="match status" value="1"/>
</dbReference>
<keyword evidence="1 2" id="KW-0238">DNA-binding</keyword>
<dbReference type="Gene3D" id="1.10.357.10">
    <property type="entry name" value="Tetracycline Repressor, domain 2"/>
    <property type="match status" value="1"/>
</dbReference>
<dbReference type="AlphaFoldDB" id="A0A1M5VES3"/>
<evidence type="ECO:0000256" key="2">
    <source>
        <dbReference type="PROSITE-ProRule" id="PRU00335"/>
    </source>
</evidence>
<dbReference type="PROSITE" id="PS50977">
    <property type="entry name" value="HTH_TETR_2"/>
    <property type="match status" value="1"/>
</dbReference>
<dbReference type="PANTHER" id="PTHR43479:SF11">
    <property type="entry name" value="ACREF_ENVCD OPERON REPRESSOR-RELATED"/>
    <property type="match status" value="1"/>
</dbReference>
<evidence type="ECO:0000259" key="3">
    <source>
        <dbReference type="PROSITE" id="PS50977"/>
    </source>
</evidence>
<organism evidence="4 5">
    <name type="scientific">Sporanaerobacter acetigenes DSM 13106</name>
    <dbReference type="NCBI Taxonomy" id="1123281"/>
    <lineage>
        <taxon>Bacteria</taxon>
        <taxon>Bacillati</taxon>
        <taxon>Bacillota</taxon>
        <taxon>Tissierellia</taxon>
        <taxon>Tissierellales</taxon>
        <taxon>Sporanaerobacteraceae</taxon>
        <taxon>Sporanaerobacter</taxon>
    </lineage>
</organism>
<dbReference type="OrthoDB" id="9785164at2"/>
<dbReference type="GO" id="GO:0003677">
    <property type="term" value="F:DNA binding"/>
    <property type="evidence" value="ECO:0007669"/>
    <property type="project" value="UniProtKB-UniRule"/>
</dbReference>
<dbReference type="InterPro" id="IPR009057">
    <property type="entry name" value="Homeodomain-like_sf"/>
</dbReference>
<proteinExistence type="predicted"/>
<name>A0A1M5VES3_9FIRM</name>
<protein>
    <submittedName>
        <fullName evidence="4">Transcriptional regulator, TetR family</fullName>
    </submittedName>
</protein>
<dbReference type="EMBL" id="FQXR01000004">
    <property type="protein sequence ID" value="SHH73726.1"/>
    <property type="molecule type" value="Genomic_DNA"/>
</dbReference>
<sequence length="194" mass="23099">MSINTKMTKVRKRLLDTALELFLDQGYENTTVNEIIKKSKTSKGSFYHHFRGKEELLFCVAYKFDEVYNDWLKTEDSTISALQRLKDFNLFVCNNLENSPYKVFYSDLYGMQVRTQFERHILNPDRLYYKLVDRLFKEAIENGEISTNNSYTELEKTYTTIQRGLTYDWCLNKWSYSITNKSEQIINAYLDSLK</sequence>
<dbReference type="InterPro" id="IPR050624">
    <property type="entry name" value="HTH-type_Tx_Regulator"/>
</dbReference>
<dbReference type="SUPFAM" id="SSF48498">
    <property type="entry name" value="Tetracyclin repressor-like, C-terminal domain"/>
    <property type="match status" value="1"/>
</dbReference>
<dbReference type="InterPro" id="IPR036271">
    <property type="entry name" value="Tet_transcr_reg_TetR-rel_C_sf"/>
</dbReference>